<evidence type="ECO:0000256" key="7">
    <source>
        <dbReference type="SAM" id="Phobius"/>
    </source>
</evidence>
<feature type="transmembrane region" description="Helical" evidence="7">
    <location>
        <begin position="230"/>
        <end position="248"/>
    </location>
</feature>
<dbReference type="PANTHER" id="PTHR36838:SF3">
    <property type="entry name" value="TRANSPORTER AUXIN EFFLUX CARRIER EC FAMILY"/>
    <property type="match status" value="1"/>
</dbReference>
<evidence type="ECO:0000256" key="6">
    <source>
        <dbReference type="ARBA" id="ARBA00023136"/>
    </source>
</evidence>
<dbReference type="EMBL" id="FCNY02000015">
    <property type="protein sequence ID" value="SAL58624.1"/>
    <property type="molecule type" value="Genomic_DNA"/>
</dbReference>
<feature type="transmembrane region" description="Helical" evidence="7">
    <location>
        <begin position="254"/>
        <end position="277"/>
    </location>
</feature>
<organism evidence="8 9">
    <name type="scientific">Caballeronia cordobensis</name>
    <name type="common">Burkholderia cordobensis</name>
    <dbReference type="NCBI Taxonomy" id="1353886"/>
    <lineage>
        <taxon>Bacteria</taxon>
        <taxon>Pseudomonadati</taxon>
        <taxon>Pseudomonadota</taxon>
        <taxon>Betaproteobacteria</taxon>
        <taxon>Burkholderiales</taxon>
        <taxon>Burkholderiaceae</taxon>
        <taxon>Caballeronia</taxon>
    </lineage>
</organism>
<keyword evidence="3" id="KW-1003">Cell membrane</keyword>
<dbReference type="PANTHER" id="PTHR36838">
    <property type="entry name" value="AUXIN EFFLUX CARRIER FAMILY PROTEIN"/>
    <property type="match status" value="1"/>
</dbReference>
<keyword evidence="9" id="KW-1185">Reference proteome</keyword>
<dbReference type="InterPro" id="IPR004776">
    <property type="entry name" value="Mem_transp_PIN-like"/>
</dbReference>
<evidence type="ECO:0000256" key="3">
    <source>
        <dbReference type="ARBA" id="ARBA00022475"/>
    </source>
</evidence>
<keyword evidence="5 7" id="KW-1133">Transmembrane helix</keyword>
<reference evidence="9" key="1">
    <citation type="submission" date="2016-01" db="EMBL/GenBank/DDBJ databases">
        <authorList>
            <person name="Peeters C."/>
        </authorList>
    </citation>
    <scope>NUCLEOTIDE SEQUENCE [LARGE SCALE GENOMIC DNA]</scope>
</reference>
<accession>A0A158IPR9</accession>
<feature type="transmembrane region" description="Helical" evidence="7">
    <location>
        <begin position="51"/>
        <end position="77"/>
    </location>
</feature>
<gene>
    <name evidence="8" type="ORF">AWB70_05226</name>
</gene>
<dbReference type="Pfam" id="PF03547">
    <property type="entry name" value="Mem_trans"/>
    <property type="match status" value="1"/>
</dbReference>
<evidence type="ECO:0000256" key="4">
    <source>
        <dbReference type="ARBA" id="ARBA00022692"/>
    </source>
</evidence>
<comment type="subcellular location">
    <subcellularLocation>
        <location evidence="1">Membrane</location>
        <topology evidence="1">Multi-pass membrane protein</topology>
    </subcellularLocation>
</comment>
<feature type="transmembrane region" description="Helical" evidence="7">
    <location>
        <begin position="184"/>
        <end position="209"/>
    </location>
</feature>
<dbReference type="GO" id="GO:0016020">
    <property type="term" value="C:membrane"/>
    <property type="evidence" value="ECO:0007669"/>
    <property type="project" value="UniProtKB-SubCell"/>
</dbReference>
<keyword evidence="6 7" id="KW-0472">Membrane</keyword>
<keyword evidence="4 7" id="KW-0812">Transmembrane</keyword>
<feature type="transmembrane region" description="Helical" evidence="7">
    <location>
        <begin position="123"/>
        <end position="146"/>
    </location>
</feature>
<dbReference type="GO" id="GO:0055085">
    <property type="term" value="P:transmembrane transport"/>
    <property type="evidence" value="ECO:0007669"/>
    <property type="project" value="InterPro"/>
</dbReference>
<proteinExistence type="predicted"/>
<feature type="transmembrane region" description="Helical" evidence="7">
    <location>
        <begin position="12"/>
        <end position="31"/>
    </location>
</feature>
<evidence type="ECO:0000256" key="2">
    <source>
        <dbReference type="ARBA" id="ARBA00022448"/>
    </source>
</evidence>
<keyword evidence="2" id="KW-0813">Transport</keyword>
<name>A0A158IPR9_CABCO</name>
<feature type="transmembrane region" description="Helical" evidence="7">
    <location>
        <begin position="158"/>
        <end position="178"/>
    </location>
</feature>
<evidence type="ECO:0000256" key="1">
    <source>
        <dbReference type="ARBA" id="ARBA00004141"/>
    </source>
</evidence>
<evidence type="ECO:0000313" key="9">
    <source>
        <dbReference type="Proteomes" id="UP000054740"/>
    </source>
</evidence>
<feature type="transmembrane region" description="Helical" evidence="7">
    <location>
        <begin position="289"/>
        <end position="310"/>
    </location>
</feature>
<evidence type="ECO:0000256" key="5">
    <source>
        <dbReference type="ARBA" id="ARBA00022989"/>
    </source>
</evidence>
<feature type="transmembrane region" description="Helical" evidence="7">
    <location>
        <begin position="98"/>
        <end position="117"/>
    </location>
</feature>
<dbReference type="Proteomes" id="UP000054740">
    <property type="component" value="Unassembled WGS sequence"/>
</dbReference>
<evidence type="ECO:0000313" key="8">
    <source>
        <dbReference type="EMBL" id="SAL58624.1"/>
    </source>
</evidence>
<feature type="transmembrane region" description="Helical" evidence="7">
    <location>
        <begin position="348"/>
        <end position="368"/>
    </location>
</feature>
<dbReference type="AlphaFoldDB" id="A0A158IPR9"/>
<protein>
    <submittedName>
        <fullName evidence="8">Auxin efflux carrier</fullName>
    </submittedName>
</protein>
<sequence length="369" mass="38812">MIRQRVSLAPSRRLTVAILPKCLTFSMRSILTLSPFRTQSSCLMPSPVPSLQAFASLPSLLTPLFTIILPVFGLIFAGYACRKLNKLGPSAASELNRFVVYLALPALLFDIMAKTPWSMLDQPAFIAAFGIGSAVIFLLTLAVRLMQSRHLADASIDGLNAAYPNTGFVGIPLCLLAFGKESLAPAVIATILTVCVLFAVAIVLIELGLQTEKHIGATLLQVGKSLAKNPLLVAPVAGALLSGSGARVPEGAEALLKLLGGAASPCALVALGLFLGAKGEAHNVKTTSALVALKLLAQPLLTWWLALHLFGLPPLWAKSAVILSALPTGTGPFMLAEFYRRDGGVTSSTILFSTVISLVTVTFCLTVLL</sequence>